<proteinExistence type="predicted"/>
<dbReference type="EMBL" id="CAWUPB010001194">
    <property type="protein sequence ID" value="CAK7353690.1"/>
    <property type="molecule type" value="Genomic_DNA"/>
</dbReference>
<protein>
    <submittedName>
        <fullName evidence="1">Uncharacterized protein</fullName>
    </submittedName>
</protein>
<evidence type="ECO:0000313" key="2">
    <source>
        <dbReference type="Proteomes" id="UP001314170"/>
    </source>
</evidence>
<dbReference type="AlphaFoldDB" id="A0AAV1SPD6"/>
<comment type="caution">
    <text evidence="1">The sequence shown here is derived from an EMBL/GenBank/DDBJ whole genome shotgun (WGS) entry which is preliminary data.</text>
</comment>
<name>A0AAV1SPD6_9ROSI</name>
<organism evidence="1 2">
    <name type="scientific">Dovyalis caffra</name>
    <dbReference type="NCBI Taxonomy" id="77055"/>
    <lineage>
        <taxon>Eukaryota</taxon>
        <taxon>Viridiplantae</taxon>
        <taxon>Streptophyta</taxon>
        <taxon>Embryophyta</taxon>
        <taxon>Tracheophyta</taxon>
        <taxon>Spermatophyta</taxon>
        <taxon>Magnoliopsida</taxon>
        <taxon>eudicotyledons</taxon>
        <taxon>Gunneridae</taxon>
        <taxon>Pentapetalae</taxon>
        <taxon>rosids</taxon>
        <taxon>fabids</taxon>
        <taxon>Malpighiales</taxon>
        <taxon>Salicaceae</taxon>
        <taxon>Flacourtieae</taxon>
        <taxon>Dovyalis</taxon>
    </lineage>
</organism>
<evidence type="ECO:0000313" key="1">
    <source>
        <dbReference type="EMBL" id="CAK7353690.1"/>
    </source>
</evidence>
<gene>
    <name evidence="1" type="ORF">DCAF_LOCUS24858</name>
</gene>
<sequence>MDTAGRIVDAWHTSPFNTGEEGWEAHFKAPSHETRFVKIHGRFCKGPFRIGVNGEMRSFATDDGIFGE</sequence>
<dbReference type="Proteomes" id="UP001314170">
    <property type="component" value="Unassembled WGS sequence"/>
</dbReference>
<keyword evidence="2" id="KW-1185">Reference proteome</keyword>
<accession>A0AAV1SPD6</accession>
<reference evidence="1 2" key="1">
    <citation type="submission" date="2024-01" db="EMBL/GenBank/DDBJ databases">
        <authorList>
            <person name="Waweru B."/>
        </authorList>
    </citation>
    <scope>NUCLEOTIDE SEQUENCE [LARGE SCALE GENOMIC DNA]</scope>
</reference>